<comment type="subunit">
    <text evidence="4">Homodimer.</text>
</comment>
<dbReference type="InterPro" id="IPR020094">
    <property type="entry name" value="TruA/RsuA/RluB/E/F_N"/>
</dbReference>
<comment type="catalytic activity">
    <reaction evidence="4 5">
        <text>uridine(38/39/40) in tRNA = pseudouridine(38/39/40) in tRNA</text>
        <dbReference type="Rhea" id="RHEA:22376"/>
        <dbReference type="Rhea" id="RHEA-COMP:10085"/>
        <dbReference type="Rhea" id="RHEA-COMP:10087"/>
        <dbReference type="ChEBI" id="CHEBI:65314"/>
        <dbReference type="ChEBI" id="CHEBI:65315"/>
        <dbReference type="EC" id="5.4.99.12"/>
    </reaction>
</comment>
<dbReference type="Proteomes" id="UP001500784">
    <property type="component" value="Unassembled WGS sequence"/>
</dbReference>
<feature type="domain" description="Pseudouridine synthase I TruA alpha/beta" evidence="6">
    <location>
        <begin position="190"/>
        <end position="292"/>
    </location>
</feature>
<comment type="caution">
    <text evidence="4">Lacks conserved residue(s) required for the propagation of feature annotation.</text>
</comment>
<organism evidence="7 8">
    <name type="scientific">Arthrobacter gandavensis</name>
    <dbReference type="NCBI Taxonomy" id="169960"/>
    <lineage>
        <taxon>Bacteria</taxon>
        <taxon>Bacillati</taxon>
        <taxon>Actinomycetota</taxon>
        <taxon>Actinomycetes</taxon>
        <taxon>Micrococcales</taxon>
        <taxon>Micrococcaceae</taxon>
        <taxon>Arthrobacter</taxon>
    </lineage>
</organism>
<evidence type="ECO:0000256" key="2">
    <source>
        <dbReference type="ARBA" id="ARBA00022694"/>
    </source>
</evidence>
<dbReference type="InterPro" id="IPR020095">
    <property type="entry name" value="PsdUridine_synth_TruA_C"/>
</dbReference>
<gene>
    <name evidence="4 7" type="primary">truA</name>
    <name evidence="7" type="ORF">GCM10009688_16570</name>
</gene>
<dbReference type="InterPro" id="IPR001406">
    <property type="entry name" value="PsdUridine_synth_TruA"/>
</dbReference>
<dbReference type="InterPro" id="IPR020097">
    <property type="entry name" value="PsdUridine_synth_TruA_a/b_dom"/>
</dbReference>
<keyword evidence="2 4" id="KW-0819">tRNA processing</keyword>
<comment type="function">
    <text evidence="4">Formation of pseudouridine at positions 38, 39 and 40 in the anticodon stem and loop of transfer RNAs.</text>
</comment>
<name>A0ABN2P4I6_9MICC</name>
<evidence type="ECO:0000259" key="6">
    <source>
        <dbReference type="Pfam" id="PF01416"/>
    </source>
</evidence>
<dbReference type="Pfam" id="PF01416">
    <property type="entry name" value="PseudoU_synth_1"/>
    <property type="match status" value="1"/>
</dbReference>
<accession>A0ABN2P4I6</accession>
<comment type="similarity">
    <text evidence="1 4 5">Belongs to the tRNA pseudouridine synthase TruA family.</text>
</comment>
<dbReference type="PANTHER" id="PTHR11142:SF0">
    <property type="entry name" value="TRNA PSEUDOURIDINE SYNTHASE-LIKE 1"/>
    <property type="match status" value="1"/>
</dbReference>
<evidence type="ECO:0000256" key="4">
    <source>
        <dbReference type="HAMAP-Rule" id="MF_00171"/>
    </source>
</evidence>
<dbReference type="Gene3D" id="3.30.70.660">
    <property type="entry name" value="Pseudouridine synthase I, catalytic domain, C-terminal subdomain"/>
    <property type="match status" value="1"/>
</dbReference>
<evidence type="ECO:0000256" key="5">
    <source>
        <dbReference type="RuleBase" id="RU003792"/>
    </source>
</evidence>
<dbReference type="PANTHER" id="PTHR11142">
    <property type="entry name" value="PSEUDOURIDYLATE SYNTHASE"/>
    <property type="match status" value="1"/>
</dbReference>
<evidence type="ECO:0000256" key="3">
    <source>
        <dbReference type="ARBA" id="ARBA00023235"/>
    </source>
</evidence>
<keyword evidence="3 4" id="KW-0413">Isomerase</keyword>
<dbReference type="HAMAP" id="MF_00171">
    <property type="entry name" value="TruA"/>
    <property type="match status" value="1"/>
</dbReference>
<evidence type="ECO:0000313" key="8">
    <source>
        <dbReference type="Proteomes" id="UP001500784"/>
    </source>
</evidence>
<comment type="caution">
    <text evidence="7">The sequence shown here is derived from an EMBL/GenBank/DDBJ whole genome shotgun (WGS) entry which is preliminary data.</text>
</comment>
<evidence type="ECO:0000313" key="7">
    <source>
        <dbReference type="EMBL" id="GAA1912323.1"/>
    </source>
</evidence>
<dbReference type="Gene3D" id="3.30.70.580">
    <property type="entry name" value="Pseudouridine synthase I, catalytic domain, N-terminal subdomain"/>
    <property type="match status" value="1"/>
</dbReference>
<feature type="active site" description="Nucleophile" evidence="4">
    <location>
        <position position="66"/>
    </location>
</feature>
<proteinExistence type="inferred from homology"/>
<dbReference type="PIRSF" id="PIRSF001430">
    <property type="entry name" value="tRNA_psdUrid_synth"/>
    <property type="match status" value="1"/>
</dbReference>
<feature type="binding site" evidence="4">
    <location>
        <position position="156"/>
    </location>
    <ligand>
        <name>substrate</name>
    </ligand>
</feature>
<sequence length="309" mass="34226">MTIERPAVPNPDGGPLRVRLDLSYDGGPFAGWATQPGLLTVQGTLETALAVLFRRPVRVTVAGRTDAGVHARGQVVHFDATANEWAALARSTDLQPAEAFKRRLRGVLNRELTVPLKAAGLSRRAVEAMAGAVEVHEASIAPEGFDARFSALWRRYSYRIADRQQDWDPLQRGIILWHKTELDEAAMNEAASGVLGVQDFLSFCKPRERATTIRELQEFEFTRRDDGILEARLKADAFCHNMVRSLIGGALLVGTGERRPGWLAERMFARIRDSKSKLAPPHPLVLEEVKYPGAAELSARAETTRALRE</sequence>
<keyword evidence="8" id="KW-1185">Reference proteome</keyword>
<protein>
    <recommendedName>
        <fullName evidence="4">tRNA pseudouridine synthase A</fullName>
        <ecNumber evidence="4">5.4.99.12</ecNumber>
    </recommendedName>
    <alternativeName>
        <fullName evidence="4">tRNA pseudouridine(38-40) synthase</fullName>
    </alternativeName>
    <alternativeName>
        <fullName evidence="4">tRNA pseudouridylate synthase I</fullName>
    </alternativeName>
    <alternativeName>
        <fullName evidence="4">tRNA-uridine isomerase I</fullName>
    </alternativeName>
</protein>
<reference evidence="7 8" key="1">
    <citation type="journal article" date="2019" name="Int. J. Syst. Evol. Microbiol.">
        <title>The Global Catalogue of Microorganisms (GCM) 10K type strain sequencing project: providing services to taxonomists for standard genome sequencing and annotation.</title>
        <authorList>
            <consortium name="The Broad Institute Genomics Platform"/>
            <consortium name="The Broad Institute Genome Sequencing Center for Infectious Disease"/>
            <person name="Wu L."/>
            <person name="Ma J."/>
        </authorList>
    </citation>
    <scope>NUCLEOTIDE SEQUENCE [LARGE SCALE GENOMIC DNA]</scope>
    <source>
        <strain evidence="7 8">JCM 13316</strain>
    </source>
</reference>
<dbReference type="SUPFAM" id="SSF55120">
    <property type="entry name" value="Pseudouridine synthase"/>
    <property type="match status" value="1"/>
</dbReference>
<dbReference type="EMBL" id="BAAALV010000002">
    <property type="protein sequence ID" value="GAA1912323.1"/>
    <property type="molecule type" value="Genomic_DNA"/>
</dbReference>
<dbReference type="EC" id="5.4.99.12" evidence="4"/>
<dbReference type="RefSeq" id="WP_152226497.1">
    <property type="nucleotide sequence ID" value="NZ_BAAALV010000002.1"/>
</dbReference>
<dbReference type="InterPro" id="IPR020103">
    <property type="entry name" value="PsdUridine_synth_cat_dom_sf"/>
</dbReference>
<evidence type="ECO:0000256" key="1">
    <source>
        <dbReference type="ARBA" id="ARBA00009375"/>
    </source>
</evidence>
<dbReference type="CDD" id="cd02570">
    <property type="entry name" value="PseudoU_synth_EcTruA"/>
    <property type="match status" value="1"/>
</dbReference>